<evidence type="ECO:0000313" key="10">
    <source>
        <dbReference type="Proteomes" id="UP001597010"/>
    </source>
</evidence>
<dbReference type="InterPro" id="IPR013656">
    <property type="entry name" value="PAS_4"/>
</dbReference>
<dbReference type="Gene3D" id="1.10.287.130">
    <property type="match status" value="1"/>
</dbReference>
<evidence type="ECO:0000313" key="9">
    <source>
        <dbReference type="EMBL" id="MFD0792719.1"/>
    </source>
</evidence>
<feature type="domain" description="PAC" evidence="8">
    <location>
        <begin position="449"/>
        <end position="504"/>
    </location>
</feature>
<dbReference type="InterPro" id="IPR000700">
    <property type="entry name" value="PAS-assoc_C"/>
</dbReference>
<dbReference type="PANTHER" id="PTHR43304:SF1">
    <property type="entry name" value="PAC DOMAIN-CONTAINING PROTEIN"/>
    <property type="match status" value="1"/>
</dbReference>
<dbReference type="EMBL" id="JBHTHZ010000002">
    <property type="protein sequence ID" value="MFD0792719.1"/>
    <property type="molecule type" value="Genomic_DNA"/>
</dbReference>
<keyword evidence="6" id="KW-0175">Coiled coil</keyword>
<keyword evidence="10" id="KW-1185">Reference proteome</keyword>
<keyword evidence="9" id="KW-0547">Nucleotide-binding</keyword>
<dbReference type="InterPro" id="IPR013655">
    <property type="entry name" value="PAS_fold_3"/>
</dbReference>
<reference evidence="10" key="1">
    <citation type="journal article" date="2019" name="Int. J. Syst. Evol. Microbiol.">
        <title>The Global Catalogue of Microorganisms (GCM) 10K type strain sequencing project: providing services to taxonomists for standard genome sequencing and annotation.</title>
        <authorList>
            <consortium name="The Broad Institute Genomics Platform"/>
            <consortium name="The Broad Institute Genome Sequencing Center for Infectious Disease"/>
            <person name="Wu L."/>
            <person name="Ma J."/>
        </authorList>
    </citation>
    <scope>NUCLEOTIDE SEQUENCE [LARGE SCALE GENOMIC DNA]</scope>
    <source>
        <strain evidence="10">CCUG 61484</strain>
    </source>
</reference>
<dbReference type="NCBIfam" id="TIGR00229">
    <property type="entry name" value="sensory_box"/>
    <property type="match status" value="1"/>
</dbReference>
<dbReference type="InterPro" id="IPR005467">
    <property type="entry name" value="His_kinase_dom"/>
</dbReference>
<dbReference type="InterPro" id="IPR003661">
    <property type="entry name" value="HisK_dim/P_dom"/>
</dbReference>
<dbReference type="SMART" id="SM00091">
    <property type="entry name" value="PAS"/>
    <property type="match status" value="3"/>
</dbReference>
<feature type="coiled-coil region" evidence="6">
    <location>
        <begin position="146"/>
        <end position="254"/>
    </location>
</feature>
<evidence type="ECO:0000256" key="6">
    <source>
        <dbReference type="SAM" id="Coils"/>
    </source>
</evidence>
<dbReference type="SUPFAM" id="SSF55785">
    <property type="entry name" value="PYP-like sensor domain (PAS domain)"/>
    <property type="match status" value="3"/>
</dbReference>
<evidence type="ECO:0000259" key="8">
    <source>
        <dbReference type="PROSITE" id="PS50113"/>
    </source>
</evidence>
<comment type="catalytic activity">
    <reaction evidence="1">
        <text>ATP + protein L-histidine = ADP + protein N-phospho-L-histidine.</text>
        <dbReference type="EC" id="2.7.13.3"/>
    </reaction>
</comment>
<dbReference type="InterPro" id="IPR052162">
    <property type="entry name" value="Sensor_kinase/Photoreceptor"/>
</dbReference>
<dbReference type="InterPro" id="IPR035965">
    <property type="entry name" value="PAS-like_dom_sf"/>
</dbReference>
<dbReference type="SMART" id="SM00387">
    <property type="entry name" value="HATPase_c"/>
    <property type="match status" value="1"/>
</dbReference>
<dbReference type="InterPro" id="IPR000014">
    <property type="entry name" value="PAS"/>
</dbReference>
<comment type="caution">
    <text evidence="9">The sequence shown here is derived from an EMBL/GenBank/DDBJ whole genome shotgun (WGS) entry which is preliminary data.</text>
</comment>
<dbReference type="Pfam" id="PF08448">
    <property type="entry name" value="PAS_4"/>
    <property type="match status" value="2"/>
</dbReference>
<dbReference type="Pfam" id="PF02518">
    <property type="entry name" value="HATPase_c"/>
    <property type="match status" value="1"/>
</dbReference>
<evidence type="ECO:0000256" key="1">
    <source>
        <dbReference type="ARBA" id="ARBA00000085"/>
    </source>
</evidence>
<dbReference type="CDD" id="cd00130">
    <property type="entry name" value="PAS"/>
    <property type="match status" value="2"/>
</dbReference>
<dbReference type="InterPro" id="IPR036890">
    <property type="entry name" value="HATPase_C_sf"/>
</dbReference>
<dbReference type="SUPFAM" id="SSF55874">
    <property type="entry name" value="ATPase domain of HSP90 chaperone/DNA topoisomerase II/histidine kinase"/>
    <property type="match status" value="1"/>
</dbReference>
<dbReference type="SUPFAM" id="SSF47384">
    <property type="entry name" value="Homodimeric domain of signal transducing histidine kinase"/>
    <property type="match status" value="1"/>
</dbReference>
<dbReference type="Gene3D" id="3.30.565.10">
    <property type="entry name" value="Histidine kinase-like ATPase, C-terminal domain"/>
    <property type="match status" value="1"/>
</dbReference>
<dbReference type="InterPro" id="IPR001610">
    <property type="entry name" value="PAC"/>
</dbReference>
<dbReference type="Gene3D" id="3.30.450.20">
    <property type="entry name" value="PAS domain"/>
    <property type="match status" value="3"/>
</dbReference>
<evidence type="ECO:0000256" key="5">
    <source>
        <dbReference type="ARBA" id="ARBA00022777"/>
    </source>
</evidence>
<organism evidence="9 10">
    <name type="scientific">Mucilaginibacter litoreus</name>
    <dbReference type="NCBI Taxonomy" id="1048221"/>
    <lineage>
        <taxon>Bacteria</taxon>
        <taxon>Pseudomonadati</taxon>
        <taxon>Bacteroidota</taxon>
        <taxon>Sphingobacteriia</taxon>
        <taxon>Sphingobacteriales</taxon>
        <taxon>Sphingobacteriaceae</taxon>
        <taxon>Mucilaginibacter</taxon>
    </lineage>
</organism>
<dbReference type="PANTHER" id="PTHR43304">
    <property type="entry name" value="PHYTOCHROME-LIKE PROTEIN CPH1"/>
    <property type="match status" value="1"/>
</dbReference>
<proteinExistence type="predicted"/>
<dbReference type="SMART" id="SM00388">
    <property type="entry name" value="HisKA"/>
    <property type="match status" value="1"/>
</dbReference>
<gene>
    <name evidence="9" type="ORF">ACFQZX_03765</name>
</gene>
<dbReference type="CDD" id="cd00082">
    <property type="entry name" value="HisKA"/>
    <property type="match status" value="1"/>
</dbReference>
<feature type="domain" description="PAC" evidence="8">
    <location>
        <begin position="84"/>
        <end position="136"/>
    </location>
</feature>
<dbReference type="PROSITE" id="PS50109">
    <property type="entry name" value="HIS_KIN"/>
    <property type="match status" value="1"/>
</dbReference>
<keyword evidence="9" id="KW-0067">ATP-binding</keyword>
<dbReference type="EC" id="2.7.13.3" evidence="2"/>
<dbReference type="RefSeq" id="WP_377111440.1">
    <property type="nucleotide sequence ID" value="NZ_JBHTHZ010000002.1"/>
</dbReference>
<dbReference type="GO" id="GO:0005524">
    <property type="term" value="F:ATP binding"/>
    <property type="evidence" value="ECO:0007669"/>
    <property type="project" value="UniProtKB-KW"/>
</dbReference>
<dbReference type="PRINTS" id="PR00344">
    <property type="entry name" value="BCTRLSENSOR"/>
</dbReference>
<feature type="domain" description="Histidine kinase" evidence="7">
    <location>
        <begin position="522"/>
        <end position="737"/>
    </location>
</feature>
<name>A0ABW3AQU2_9SPHI</name>
<evidence type="ECO:0000256" key="3">
    <source>
        <dbReference type="ARBA" id="ARBA00022553"/>
    </source>
</evidence>
<evidence type="ECO:0000256" key="2">
    <source>
        <dbReference type="ARBA" id="ARBA00012438"/>
    </source>
</evidence>
<dbReference type="PROSITE" id="PS50113">
    <property type="entry name" value="PAC"/>
    <property type="match status" value="2"/>
</dbReference>
<keyword evidence="4" id="KW-0808">Transferase</keyword>
<keyword evidence="3" id="KW-0597">Phosphoprotein</keyword>
<evidence type="ECO:0000256" key="4">
    <source>
        <dbReference type="ARBA" id="ARBA00022679"/>
    </source>
</evidence>
<dbReference type="Pfam" id="PF00512">
    <property type="entry name" value="HisKA"/>
    <property type="match status" value="1"/>
</dbReference>
<dbReference type="InterPro" id="IPR003594">
    <property type="entry name" value="HATPase_dom"/>
</dbReference>
<dbReference type="SMART" id="SM00086">
    <property type="entry name" value="PAC"/>
    <property type="match status" value="3"/>
</dbReference>
<dbReference type="InterPro" id="IPR036097">
    <property type="entry name" value="HisK_dim/P_sf"/>
</dbReference>
<protein>
    <recommendedName>
        <fullName evidence="2">histidine kinase</fullName>
        <ecNumber evidence="2">2.7.13.3</ecNumber>
    </recommendedName>
</protein>
<sequence>MHQNNGSFIPVDEQFKLMADTAPVMMWVSGADKMRYFFSKTWLQFTGRTFEEESGEGWIQGVHPDDVERCTELLNKAYNACEEFKLEYRLKRHDGQYRWILAHGMPRFNTDGVFAGFIGSCMDIDELLESERIKKEFISAHALQIEQKLNSQLKTANAELEHINKELHQTQAMLANLNDELEEKVRVRTIELEDSEQEQQTLNEELTAINEEFAVTNEELAATNDELMLSQQKLERLVSDLKETEHRIRSLVESAPFPIGVYQGREMRIVLANQAIMDVWGKGYDVIGKTYHELLPELDNQQIYDQLDDVYITGIPFHARNQQVDIVVDGKLQPFYFNYSFTPLYDTAGNIYGVMNTAAEVTDIVLAKQRVEQSEKNLYNMILQAPVAMCILTGPQHIVEVANDMMIKLWGKPVTDVWNKPIFEGLPDSRDQGLEQLMADVYYTGQTYRASERPVSLIRNGTQEVVYQDFVYEPYRDSGGNTTGIIVASIDVTEQVLARQRIEQNLLEAQKLQKQKDGFIGIASHELKTPLTSLSAIVQVLSVKLKDNPDPFISGALSKATSQIRKMSNLINGFLDISRLEAGKIHLDKQQFRVDQLLREVADEIQITTQIHTIYVHHNSHVEVSADREKIGSVISNLLSNAVKYSPGGKRIDVSCETEDGFVKVIIKDEGMGVKEQDLNKLFDRYYRVESDHTRHISGFGIGLYLSAEIVKQHGGRIWAESESGIGSTFYFTLPLG</sequence>
<dbReference type="InterPro" id="IPR004358">
    <property type="entry name" value="Sig_transdc_His_kin-like_C"/>
</dbReference>
<dbReference type="Proteomes" id="UP001597010">
    <property type="component" value="Unassembled WGS sequence"/>
</dbReference>
<accession>A0ABW3AQU2</accession>
<dbReference type="Pfam" id="PF08447">
    <property type="entry name" value="PAS_3"/>
    <property type="match status" value="1"/>
</dbReference>
<keyword evidence="5" id="KW-0418">Kinase</keyword>
<evidence type="ECO:0000259" key="7">
    <source>
        <dbReference type="PROSITE" id="PS50109"/>
    </source>
</evidence>